<accession>A0A811QI48</accession>
<dbReference type="PANTHER" id="PTHR47955:SF21">
    <property type="entry name" value="OS06G0642300 PROTEIN"/>
    <property type="match status" value="1"/>
</dbReference>
<dbReference type="Proteomes" id="UP000604825">
    <property type="component" value="Unassembled WGS sequence"/>
</dbReference>
<keyword evidence="2" id="KW-0479">Metal-binding</keyword>
<dbReference type="Gene3D" id="1.10.630.10">
    <property type="entry name" value="Cytochrome P450"/>
    <property type="match status" value="2"/>
</dbReference>
<comment type="similarity">
    <text evidence="1">Belongs to the cytochrome P450 family.</text>
</comment>
<dbReference type="GO" id="GO:0020037">
    <property type="term" value="F:heme binding"/>
    <property type="evidence" value="ECO:0007669"/>
    <property type="project" value="InterPro"/>
</dbReference>
<protein>
    <submittedName>
        <fullName evidence="4">Uncharacterized protein</fullName>
    </submittedName>
</protein>
<proteinExistence type="inferred from homology"/>
<dbReference type="PRINTS" id="PR00385">
    <property type="entry name" value="P450"/>
</dbReference>
<dbReference type="InterPro" id="IPR002401">
    <property type="entry name" value="Cyt_P450_E_grp-I"/>
</dbReference>
<reference evidence="4" key="1">
    <citation type="submission" date="2020-10" db="EMBL/GenBank/DDBJ databases">
        <authorList>
            <person name="Han B."/>
            <person name="Lu T."/>
            <person name="Zhao Q."/>
            <person name="Huang X."/>
            <person name="Zhao Y."/>
        </authorList>
    </citation>
    <scope>NUCLEOTIDE SEQUENCE</scope>
</reference>
<dbReference type="GO" id="GO:0004497">
    <property type="term" value="F:monooxygenase activity"/>
    <property type="evidence" value="ECO:0007669"/>
    <property type="project" value="InterPro"/>
</dbReference>
<sequence length="373" mass="42216">MEKVLVAVAVVVVSVILSKLIKCLLVTKPKKLKLPPGPWRLPLIGSMHHLIRNPLPHRAMRDLAHKHGPLMMLWLGELPTVVRIREEVARFMQSLATSAAGGTVVDLSKMISSFVNDTFVMESIGSRCKYQDEYLDALGTAIELITELSVANIFPSSRLLQNLSTVPRRAMACRDRMTRIVGQIIREMKEGMDRGDKASNESLISVLLSLQKEASLPIELTDDIVMGLMIELFGAGSDTSSTTLTWCMTELIRYPATMARAQAEVREAFKGKTTTITEDDLARANHSYLKCVVKEALRLHCPLPLIQRRCRETCQVMGYDIPKGTWVFLHVWAICRDAKYWEDAEEFKPERFENTNRDYKGRDYEFLPFGSDR</sequence>
<evidence type="ECO:0000313" key="4">
    <source>
        <dbReference type="EMBL" id="CAD6255851.1"/>
    </source>
</evidence>
<dbReference type="EMBL" id="CAJGYO010000010">
    <property type="protein sequence ID" value="CAD6255851.1"/>
    <property type="molecule type" value="Genomic_DNA"/>
</dbReference>
<dbReference type="GO" id="GO:0005506">
    <property type="term" value="F:iron ion binding"/>
    <property type="evidence" value="ECO:0007669"/>
    <property type="project" value="InterPro"/>
</dbReference>
<dbReference type="SUPFAM" id="SSF48264">
    <property type="entry name" value="Cytochrome P450"/>
    <property type="match status" value="1"/>
</dbReference>
<gene>
    <name evidence="4" type="ORF">NCGR_LOCUS39379</name>
</gene>
<evidence type="ECO:0000256" key="2">
    <source>
        <dbReference type="ARBA" id="ARBA00022723"/>
    </source>
</evidence>
<name>A0A811QI48_9POAL</name>
<dbReference type="PANTHER" id="PTHR47955">
    <property type="entry name" value="CYTOCHROME P450 FAMILY 71 PROTEIN"/>
    <property type="match status" value="1"/>
</dbReference>
<dbReference type="AlphaFoldDB" id="A0A811QI48"/>
<keyword evidence="5" id="KW-1185">Reference proteome</keyword>
<dbReference type="InterPro" id="IPR001128">
    <property type="entry name" value="Cyt_P450"/>
</dbReference>
<dbReference type="OrthoDB" id="620821at2759"/>
<dbReference type="GO" id="GO:0016705">
    <property type="term" value="F:oxidoreductase activity, acting on paired donors, with incorporation or reduction of molecular oxygen"/>
    <property type="evidence" value="ECO:0007669"/>
    <property type="project" value="InterPro"/>
</dbReference>
<evidence type="ECO:0000256" key="1">
    <source>
        <dbReference type="ARBA" id="ARBA00010617"/>
    </source>
</evidence>
<dbReference type="Pfam" id="PF00067">
    <property type="entry name" value="p450"/>
    <property type="match status" value="1"/>
</dbReference>
<evidence type="ECO:0000256" key="3">
    <source>
        <dbReference type="ARBA" id="ARBA00023004"/>
    </source>
</evidence>
<dbReference type="InterPro" id="IPR036396">
    <property type="entry name" value="Cyt_P450_sf"/>
</dbReference>
<dbReference type="PRINTS" id="PR00463">
    <property type="entry name" value="EP450I"/>
</dbReference>
<organism evidence="4 5">
    <name type="scientific">Miscanthus lutarioriparius</name>
    <dbReference type="NCBI Taxonomy" id="422564"/>
    <lineage>
        <taxon>Eukaryota</taxon>
        <taxon>Viridiplantae</taxon>
        <taxon>Streptophyta</taxon>
        <taxon>Embryophyta</taxon>
        <taxon>Tracheophyta</taxon>
        <taxon>Spermatophyta</taxon>
        <taxon>Magnoliopsida</taxon>
        <taxon>Liliopsida</taxon>
        <taxon>Poales</taxon>
        <taxon>Poaceae</taxon>
        <taxon>PACMAD clade</taxon>
        <taxon>Panicoideae</taxon>
        <taxon>Andropogonodae</taxon>
        <taxon>Andropogoneae</taxon>
        <taxon>Saccharinae</taxon>
        <taxon>Miscanthus</taxon>
    </lineage>
</organism>
<comment type="caution">
    <text evidence="4">The sequence shown here is derived from an EMBL/GenBank/DDBJ whole genome shotgun (WGS) entry which is preliminary data.</text>
</comment>
<evidence type="ECO:0000313" key="5">
    <source>
        <dbReference type="Proteomes" id="UP000604825"/>
    </source>
</evidence>
<keyword evidence="3" id="KW-0408">Iron</keyword>